<name>A0A0A9CQJ8_ARUDO</name>
<sequence length="193" mass="21576">MYLRPVQLPRADGNSPDILLLSKRSSSNLLSFPMVSGILPVSPFDPRSRTDRLLSLTRLEPSRIPRKPLFGKESCSNEVALNSSGGRAPVRLLWPDLNAFNMEQLPNSVEIMPLNSLKQRSSMANDGARLQTEDGIGPVKLLLLALRATRFFITSSAVDGNCPVKELLEIFSTWRGRPGFEDCHSFRDPDRWL</sequence>
<dbReference type="AlphaFoldDB" id="A0A0A9CQJ8"/>
<evidence type="ECO:0000313" key="1">
    <source>
        <dbReference type="EMBL" id="JAD76708.1"/>
    </source>
</evidence>
<reference evidence="1" key="2">
    <citation type="journal article" date="2015" name="Data Brief">
        <title>Shoot transcriptome of the giant reed, Arundo donax.</title>
        <authorList>
            <person name="Barrero R.A."/>
            <person name="Guerrero F.D."/>
            <person name="Moolhuijzen P."/>
            <person name="Goolsby J.A."/>
            <person name="Tidwell J."/>
            <person name="Bellgard S.E."/>
            <person name="Bellgard M.I."/>
        </authorList>
    </citation>
    <scope>NUCLEOTIDE SEQUENCE</scope>
    <source>
        <tissue evidence="1">Shoot tissue taken approximately 20 cm above the soil surface</tissue>
    </source>
</reference>
<proteinExistence type="predicted"/>
<reference evidence="1" key="1">
    <citation type="submission" date="2014-09" db="EMBL/GenBank/DDBJ databases">
        <authorList>
            <person name="Magalhaes I.L.F."/>
            <person name="Oliveira U."/>
            <person name="Santos F.R."/>
            <person name="Vidigal T.H.D.A."/>
            <person name="Brescovit A.D."/>
            <person name="Santos A.J."/>
        </authorList>
    </citation>
    <scope>NUCLEOTIDE SEQUENCE</scope>
    <source>
        <tissue evidence="1">Shoot tissue taken approximately 20 cm above the soil surface</tissue>
    </source>
</reference>
<organism evidence="1">
    <name type="scientific">Arundo donax</name>
    <name type="common">Giant reed</name>
    <name type="synonym">Donax arundinaceus</name>
    <dbReference type="NCBI Taxonomy" id="35708"/>
    <lineage>
        <taxon>Eukaryota</taxon>
        <taxon>Viridiplantae</taxon>
        <taxon>Streptophyta</taxon>
        <taxon>Embryophyta</taxon>
        <taxon>Tracheophyta</taxon>
        <taxon>Spermatophyta</taxon>
        <taxon>Magnoliopsida</taxon>
        <taxon>Liliopsida</taxon>
        <taxon>Poales</taxon>
        <taxon>Poaceae</taxon>
        <taxon>PACMAD clade</taxon>
        <taxon>Arundinoideae</taxon>
        <taxon>Arundineae</taxon>
        <taxon>Arundo</taxon>
    </lineage>
</organism>
<accession>A0A0A9CQJ8</accession>
<protein>
    <submittedName>
        <fullName evidence="1">Uncharacterized protein</fullName>
    </submittedName>
</protein>
<dbReference type="EMBL" id="GBRH01221187">
    <property type="protein sequence ID" value="JAD76708.1"/>
    <property type="molecule type" value="Transcribed_RNA"/>
</dbReference>